<proteinExistence type="predicted"/>
<dbReference type="PANTHER" id="PTHR42831">
    <property type="entry name" value="FE-S PROTEIN MATURATION AUXILIARY FACTOR YITW"/>
    <property type="match status" value="1"/>
</dbReference>
<feature type="region of interest" description="Disordered" evidence="1">
    <location>
        <begin position="31"/>
        <end position="50"/>
    </location>
</feature>
<feature type="compositionally biased region" description="Low complexity" evidence="1">
    <location>
        <begin position="31"/>
        <end position="41"/>
    </location>
</feature>
<evidence type="ECO:0000259" key="2">
    <source>
        <dbReference type="Pfam" id="PF01883"/>
    </source>
</evidence>
<accession>A0AAJ0UIJ0</accession>
<dbReference type="InterPro" id="IPR014291">
    <property type="entry name" value="SUF_FeS_clus_asmbl-assoc"/>
</dbReference>
<dbReference type="Gene3D" id="3.30.300.130">
    <property type="entry name" value="Fe-S cluster assembly (FSCA)"/>
    <property type="match status" value="1"/>
</dbReference>
<evidence type="ECO:0000256" key="1">
    <source>
        <dbReference type="SAM" id="MobiDB-lite"/>
    </source>
</evidence>
<protein>
    <submittedName>
        <fullName evidence="3">SUF system Fe-S cluster assembly protein</fullName>
    </submittedName>
</protein>
<dbReference type="Pfam" id="PF01883">
    <property type="entry name" value="FeS_assembly_P"/>
    <property type="match status" value="1"/>
</dbReference>
<dbReference type="InterPro" id="IPR002744">
    <property type="entry name" value="MIP18-like"/>
</dbReference>
<dbReference type="InterPro" id="IPR052339">
    <property type="entry name" value="Fe-S_Maturation_MIP18"/>
</dbReference>
<keyword evidence="4" id="KW-1185">Reference proteome</keyword>
<dbReference type="AlphaFoldDB" id="A0AAJ0UIJ0"/>
<feature type="domain" description="MIP18 family-like" evidence="2">
    <location>
        <begin position="54"/>
        <end position="125"/>
    </location>
</feature>
<dbReference type="SUPFAM" id="SSF117916">
    <property type="entry name" value="Fe-S cluster assembly (FSCA) domain-like"/>
    <property type="match status" value="1"/>
</dbReference>
<dbReference type="PANTHER" id="PTHR42831:SF1">
    <property type="entry name" value="FE-S PROTEIN MATURATION AUXILIARY FACTOR YITW"/>
    <property type="match status" value="1"/>
</dbReference>
<evidence type="ECO:0000313" key="3">
    <source>
        <dbReference type="EMBL" id="MBK5931162.1"/>
    </source>
</evidence>
<gene>
    <name evidence="3" type="ORF">CCR82_11655</name>
</gene>
<reference evidence="3" key="2">
    <citation type="journal article" date="2020" name="Microorganisms">
        <title>Osmotic Adaptation and Compatible Solute Biosynthesis of Phototrophic Bacteria as Revealed from Genome Analyses.</title>
        <authorList>
            <person name="Imhoff J.F."/>
            <person name="Rahn T."/>
            <person name="Kunzel S."/>
            <person name="Keller A."/>
            <person name="Neulinger S.C."/>
        </authorList>
    </citation>
    <scope>NUCLEOTIDE SEQUENCE</scope>
    <source>
        <strain evidence="3">DSM 4395</strain>
    </source>
</reference>
<dbReference type="Proteomes" id="UP001296967">
    <property type="component" value="Unassembled WGS sequence"/>
</dbReference>
<dbReference type="EMBL" id="NHSF01000059">
    <property type="protein sequence ID" value="MBK5931162.1"/>
    <property type="molecule type" value="Genomic_DNA"/>
</dbReference>
<sequence length="149" mass="15750">MNRLARFAGFGAGDHGRIDRDDEPGAEIVGAADATADVTTDSGQATGDSESLREPIIAALRRVHDPEIPVNIYDLGLIYKIDIAGNGDVDVDMTLTAPACPVAGMMPVMVKDAVKTVDGVGEVDVELVWDPPWTPDTMSDEAKLTLGML</sequence>
<dbReference type="RefSeq" id="WP_201245967.1">
    <property type="nucleotide sequence ID" value="NZ_NHSF01000059.1"/>
</dbReference>
<dbReference type="NCBIfam" id="TIGR02945">
    <property type="entry name" value="SUF_assoc"/>
    <property type="match status" value="1"/>
</dbReference>
<reference evidence="3" key="1">
    <citation type="submission" date="2017-05" db="EMBL/GenBank/DDBJ databases">
        <authorList>
            <person name="Imhoff J.F."/>
            <person name="Rahn T."/>
            <person name="Kuenzel S."/>
            <person name="Neulinger S.C."/>
        </authorList>
    </citation>
    <scope>NUCLEOTIDE SEQUENCE</scope>
    <source>
        <strain evidence="3">DSM 4395</strain>
    </source>
</reference>
<dbReference type="InterPro" id="IPR034904">
    <property type="entry name" value="FSCA_dom_sf"/>
</dbReference>
<name>A0AAJ0UIJ0_HALSE</name>
<organism evidence="3 4">
    <name type="scientific">Halochromatium salexigens</name>
    <name type="common">Chromatium salexigens</name>
    <dbReference type="NCBI Taxonomy" id="49447"/>
    <lineage>
        <taxon>Bacteria</taxon>
        <taxon>Pseudomonadati</taxon>
        <taxon>Pseudomonadota</taxon>
        <taxon>Gammaproteobacteria</taxon>
        <taxon>Chromatiales</taxon>
        <taxon>Chromatiaceae</taxon>
        <taxon>Halochromatium</taxon>
    </lineage>
</organism>
<comment type="caution">
    <text evidence="3">The sequence shown here is derived from an EMBL/GenBank/DDBJ whole genome shotgun (WGS) entry which is preliminary data.</text>
</comment>
<evidence type="ECO:0000313" key="4">
    <source>
        <dbReference type="Proteomes" id="UP001296967"/>
    </source>
</evidence>